<evidence type="ECO:0000313" key="2">
    <source>
        <dbReference type="EMBL" id="MPC44054.1"/>
    </source>
</evidence>
<protein>
    <submittedName>
        <fullName evidence="2">Uncharacterized protein</fullName>
    </submittedName>
</protein>
<organism evidence="2 3">
    <name type="scientific">Portunus trituberculatus</name>
    <name type="common">Swimming crab</name>
    <name type="synonym">Neptunus trituberculatus</name>
    <dbReference type="NCBI Taxonomy" id="210409"/>
    <lineage>
        <taxon>Eukaryota</taxon>
        <taxon>Metazoa</taxon>
        <taxon>Ecdysozoa</taxon>
        <taxon>Arthropoda</taxon>
        <taxon>Crustacea</taxon>
        <taxon>Multicrustacea</taxon>
        <taxon>Malacostraca</taxon>
        <taxon>Eumalacostraca</taxon>
        <taxon>Eucarida</taxon>
        <taxon>Decapoda</taxon>
        <taxon>Pleocyemata</taxon>
        <taxon>Brachyura</taxon>
        <taxon>Eubrachyura</taxon>
        <taxon>Portunoidea</taxon>
        <taxon>Portunidae</taxon>
        <taxon>Portuninae</taxon>
        <taxon>Portunus</taxon>
    </lineage>
</organism>
<keyword evidence="3" id="KW-1185">Reference proteome</keyword>
<sequence>MVKDDIYGFFLISTKNSAFAMPLQWTNMGLNSIERIRAAGTTNSRRPRPRKAVRSDDLY</sequence>
<dbReference type="Proteomes" id="UP000324222">
    <property type="component" value="Unassembled WGS sequence"/>
</dbReference>
<accession>A0A5B7FHR4</accession>
<dbReference type="AlphaFoldDB" id="A0A5B7FHR4"/>
<gene>
    <name evidence="2" type="ORF">E2C01_037714</name>
</gene>
<dbReference type="EMBL" id="VSRR010006100">
    <property type="protein sequence ID" value="MPC44054.1"/>
    <property type="molecule type" value="Genomic_DNA"/>
</dbReference>
<evidence type="ECO:0000256" key="1">
    <source>
        <dbReference type="SAM" id="MobiDB-lite"/>
    </source>
</evidence>
<evidence type="ECO:0000313" key="3">
    <source>
        <dbReference type="Proteomes" id="UP000324222"/>
    </source>
</evidence>
<name>A0A5B7FHR4_PORTR</name>
<feature type="region of interest" description="Disordered" evidence="1">
    <location>
        <begin position="39"/>
        <end position="59"/>
    </location>
</feature>
<reference evidence="2 3" key="1">
    <citation type="submission" date="2019-05" db="EMBL/GenBank/DDBJ databases">
        <title>Another draft genome of Portunus trituberculatus and its Hox gene families provides insights of decapod evolution.</title>
        <authorList>
            <person name="Jeong J.-H."/>
            <person name="Song I."/>
            <person name="Kim S."/>
            <person name="Choi T."/>
            <person name="Kim D."/>
            <person name="Ryu S."/>
            <person name="Kim W."/>
        </authorList>
    </citation>
    <scope>NUCLEOTIDE SEQUENCE [LARGE SCALE GENOMIC DNA]</scope>
    <source>
        <tissue evidence="2">Muscle</tissue>
    </source>
</reference>
<comment type="caution">
    <text evidence="2">The sequence shown here is derived from an EMBL/GenBank/DDBJ whole genome shotgun (WGS) entry which is preliminary data.</text>
</comment>
<proteinExistence type="predicted"/>